<reference evidence="3" key="1">
    <citation type="journal article" date="2021" name="Science">
        <title>Hunting the eagle killer: A cyanobacterial neurotoxin causes vacuolar myelinopathy.</title>
        <authorList>
            <person name="Breinlinger S."/>
            <person name="Phillips T.J."/>
            <person name="Haram B.N."/>
            <person name="Mares J."/>
            <person name="Martinez Yerena J.A."/>
            <person name="Hrouzek P."/>
            <person name="Sobotka R."/>
            <person name="Henderson W.M."/>
            <person name="Schmieder P."/>
            <person name="Williams S.M."/>
            <person name="Lauderdale J.D."/>
            <person name="Wilde H.D."/>
            <person name="Gerrin W."/>
            <person name="Kust A."/>
            <person name="Washington J.W."/>
            <person name="Wagner C."/>
            <person name="Geier B."/>
            <person name="Liebeke M."/>
            <person name="Enke H."/>
            <person name="Niedermeyer T.H.J."/>
            <person name="Wilde S.B."/>
        </authorList>
    </citation>
    <scope>NUCLEOTIDE SEQUENCE [LARGE SCALE GENOMIC DNA]</scope>
    <source>
        <strain evidence="3">Thurmond2011</strain>
    </source>
</reference>
<dbReference type="PANTHER" id="PTHR43861">
    <property type="entry name" value="TRANS-ACONITATE 2-METHYLTRANSFERASE-RELATED"/>
    <property type="match status" value="1"/>
</dbReference>
<protein>
    <submittedName>
        <fullName evidence="2">Class I SAM-dependent methyltransferase</fullName>
    </submittedName>
</protein>
<dbReference type="InterPro" id="IPR025714">
    <property type="entry name" value="Methyltranfer_dom"/>
</dbReference>
<dbReference type="AlphaFoldDB" id="A0AAP5ICY9"/>
<dbReference type="Gene3D" id="3.40.50.150">
    <property type="entry name" value="Vaccinia Virus protein VP39"/>
    <property type="match status" value="1"/>
</dbReference>
<dbReference type="PANTHER" id="PTHR43861:SF1">
    <property type="entry name" value="TRANS-ACONITATE 2-METHYLTRANSFERASE"/>
    <property type="match status" value="1"/>
</dbReference>
<keyword evidence="3" id="KW-1185">Reference proteome</keyword>
<evidence type="ECO:0000259" key="1">
    <source>
        <dbReference type="Pfam" id="PF13847"/>
    </source>
</evidence>
<evidence type="ECO:0000313" key="3">
    <source>
        <dbReference type="Proteomes" id="UP000667802"/>
    </source>
</evidence>
<dbReference type="Pfam" id="PF13847">
    <property type="entry name" value="Methyltransf_31"/>
    <property type="match status" value="1"/>
</dbReference>
<dbReference type="RefSeq" id="WP_208341995.1">
    <property type="nucleotide sequence ID" value="NZ_CAWQFN010000049.1"/>
</dbReference>
<feature type="domain" description="Methyltransferase" evidence="1">
    <location>
        <begin position="59"/>
        <end position="188"/>
    </location>
</feature>
<evidence type="ECO:0000313" key="2">
    <source>
        <dbReference type="EMBL" id="MDR9899276.1"/>
    </source>
</evidence>
<comment type="caution">
    <text evidence="2">The sequence shown here is derived from an EMBL/GenBank/DDBJ whole genome shotgun (WGS) entry which is preliminary data.</text>
</comment>
<name>A0AAP5ICY9_9CYAN</name>
<proteinExistence type="predicted"/>
<dbReference type="SUPFAM" id="SSF53335">
    <property type="entry name" value="S-adenosyl-L-methionine-dependent methyltransferases"/>
    <property type="match status" value="1"/>
</dbReference>
<dbReference type="GO" id="GO:0032259">
    <property type="term" value="P:methylation"/>
    <property type="evidence" value="ECO:0007669"/>
    <property type="project" value="UniProtKB-KW"/>
</dbReference>
<organism evidence="2 3">
    <name type="scientific">Aetokthonos hydrillicola Thurmond2011</name>
    <dbReference type="NCBI Taxonomy" id="2712845"/>
    <lineage>
        <taxon>Bacteria</taxon>
        <taxon>Bacillati</taxon>
        <taxon>Cyanobacteriota</taxon>
        <taxon>Cyanophyceae</taxon>
        <taxon>Nostocales</taxon>
        <taxon>Hapalosiphonaceae</taxon>
        <taxon>Aetokthonos</taxon>
    </lineage>
</organism>
<dbReference type="EMBL" id="JAALHA020000023">
    <property type="protein sequence ID" value="MDR9899276.1"/>
    <property type="molecule type" value="Genomic_DNA"/>
</dbReference>
<dbReference type="Proteomes" id="UP000667802">
    <property type="component" value="Unassembled WGS sequence"/>
</dbReference>
<keyword evidence="2" id="KW-0808">Transferase</keyword>
<keyword evidence="2" id="KW-0489">Methyltransferase</keyword>
<accession>A0AAP5ICY9</accession>
<dbReference type="CDD" id="cd02440">
    <property type="entry name" value="AdoMet_MTases"/>
    <property type="match status" value="1"/>
</dbReference>
<gene>
    <name evidence="2" type="ORF">G7B40_032650</name>
</gene>
<dbReference type="GO" id="GO:0008168">
    <property type="term" value="F:methyltransferase activity"/>
    <property type="evidence" value="ECO:0007669"/>
    <property type="project" value="UniProtKB-KW"/>
</dbReference>
<sequence length="250" mass="28925">MSVPAKSNSTEEQLFAPKEFFNEQWQIYDKVLKNNYMRHRDIYHILHELLVSYFQKPFKMLELGCGDAGFSTQALLNTNIASYMGIDLSTPALSIAKQNMAIIECEKTFTEGDFFELVPVLEQNQNHKFDLVLISFALHHLQREQKDFLINQIKNILNPSGLFILIDLVPKQQEDRDSYIKRYLSGVKKDWTLLTEREYSIVSAHISSSDFPESQQTLQLISDKCGFARLESLYCDPQDTTQLLCFYSGQ</sequence>
<dbReference type="InterPro" id="IPR029063">
    <property type="entry name" value="SAM-dependent_MTases_sf"/>
</dbReference>